<evidence type="ECO:0000256" key="2">
    <source>
        <dbReference type="ARBA" id="ARBA00023163"/>
    </source>
</evidence>
<protein>
    <submittedName>
        <fullName evidence="4">DNA-binding transcriptional regulator, IclR family</fullName>
    </submittedName>
</protein>
<dbReference type="PANTHER" id="PTHR30136">
    <property type="entry name" value="HELIX-TURN-HELIX TRANSCRIPTIONAL REGULATOR, ICLR FAMILY"/>
    <property type="match status" value="1"/>
</dbReference>
<dbReference type="Gene3D" id="1.10.10.10">
    <property type="entry name" value="Winged helix-like DNA-binding domain superfamily/Winged helix DNA-binding domain"/>
    <property type="match status" value="1"/>
</dbReference>
<dbReference type="STRING" id="690879.TSACC_3321"/>
<sequence length="259" mass="29065">MPGKVQSLQRAFRLLYLVAGRDEGCSVREMADGAGLKLITAYNLIRTLESEGFLRRSEPPLRFHLGYAVQELKQLNDGRGLLKEAVNELLKGQRDMPEASFSVIQWAEGDTYQRIGVEPGRIGRLVRRRECHIHPYAAPGALLFLAFASEAEAELFYRKHPFEKEGTGAWISRDHLERFLVRIRQFGWAQLDSPCDGICRIAAPVWSQGRIVAAFSADSCVRGAAETSRRKLARVCRTLADSLTDRLRCLQRPPAAAVD</sequence>
<dbReference type="PROSITE" id="PS51077">
    <property type="entry name" value="HTH_ICLR"/>
    <property type="match status" value="1"/>
</dbReference>
<evidence type="ECO:0000259" key="3">
    <source>
        <dbReference type="PROSITE" id="PS51077"/>
    </source>
</evidence>
<dbReference type="SUPFAM" id="SSF55781">
    <property type="entry name" value="GAF domain-like"/>
    <property type="match status" value="1"/>
</dbReference>
<evidence type="ECO:0000256" key="1">
    <source>
        <dbReference type="ARBA" id="ARBA00023015"/>
    </source>
</evidence>
<dbReference type="SUPFAM" id="SSF46785">
    <property type="entry name" value="Winged helix' DNA-binding domain"/>
    <property type="match status" value="1"/>
</dbReference>
<dbReference type="SMART" id="SM00346">
    <property type="entry name" value="HTH_ICLR"/>
    <property type="match status" value="1"/>
</dbReference>
<organism evidence="4 5">
    <name type="scientific">Terrimicrobium sacchariphilum</name>
    <dbReference type="NCBI Taxonomy" id="690879"/>
    <lineage>
        <taxon>Bacteria</taxon>
        <taxon>Pseudomonadati</taxon>
        <taxon>Verrucomicrobiota</taxon>
        <taxon>Terrimicrobiia</taxon>
        <taxon>Terrimicrobiales</taxon>
        <taxon>Terrimicrobiaceae</taxon>
        <taxon>Terrimicrobium</taxon>
    </lineage>
</organism>
<dbReference type="OrthoDB" id="9791752at2"/>
<keyword evidence="2" id="KW-0804">Transcription</keyword>
<keyword evidence="5" id="KW-1185">Reference proteome</keyword>
<dbReference type="Gene3D" id="3.30.450.40">
    <property type="match status" value="1"/>
</dbReference>
<dbReference type="Pfam" id="PF09339">
    <property type="entry name" value="HTH_IclR"/>
    <property type="match status" value="1"/>
</dbReference>
<proteinExistence type="predicted"/>
<dbReference type="Proteomes" id="UP000076023">
    <property type="component" value="Unassembled WGS sequence"/>
</dbReference>
<evidence type="ECO:0000313" key="5">
    <source>
        <dbReference type="Proteomes" id="UP000076023"/>
    </source>
</evidence>
<gene>
    <name evidence="4" type="ORF">TSACC_3321</name>
</gene>
<name>A0A146GF50_TERSA</name>
<dbReference type="PANTHER" id="PTHR30136:SF24">
    <property type="entry name" value="HTH-TYPE TRANSCRIPTIONAL REPRESSOR ALLR"/>
    <property type="match status" value="1"/>
</dbReference>
<dbReference type="RefSeq" id="WP_075081086.1">
    <property type="nucleotide sequence ID" value="NZ_BDCO01000003.1"/>
</dbReference>
<accession>A0A146GF50</accession>
<feature type="domain" description="HTH iclR-type" evidence="3">
    <location>
        <begin position="5"/>
        <end position="67"/>
    </location>
</feature>
<comment type="caution">
    <text evidence="4">The sequence shown here is derived from an EMBL/GenBank/DDBJ whole genome shotgun (WGS) entry which is preliminary data.</text>
</comment>
<dbReference type="InParanoid" id="A0A146GF50"/>
<evidence type="ECO:0000313" key="4">
    <source>
        <dbReference type="EMBL" id="GAT35257.1"/>
    </source>
</evidence>
<dbReference type="InterPro" id="IPR029016">
    <property type="entry name" value="GAF-like_dom_sf"/>
</dbReference>
<dbReference type="InterPro" id="IPR005471">
    <property type="entry name" value="Tscrpt_reg_IclR_N"/>
</dbReference>
<dbReference type="GO" id="GO:0045892">
    <property type="term" value="P:negative regulation of DNA-templated transcription"/>
    <property type="evidence" value="ECO:0007669"/>
    <property type="project" value="TreeGrafter"/>
</dbReference>
<reference evidence="5" key="1">
    <citation type="journal article" date="2017" name="Genome Announc.">
        <title>Draft Genome Sequence of Terrimicrobium sacchariphilum NM-5T, a Facultative Anaerobic Soil Bacterium of the Class Spartobacteria.</title>
        <authorList>
            <person name="Qiu Y.L."/>
            <person name="Tourlousse D.M."/>
            <person name="Matsuura N."/>
            <person name="Ohashi A."/>
            <person name="Sekiguchi Y."/>
        </authorList>
    </citation>
    <scope>NUCLEOTIDE SEQUENCE [LARGE SCALE GENOMIC DNA]</scope>
    <source>
        <strain evidence="5">NM-5</strain>
    </source>
</reference>
<dbReference type="InterPro" id="IPR050707">
    <property type="entry name" value="HTH_MetabolicPath_Reg"/>
</dbReference>
<dbReference type="AlphaFoldDB" id="A0A146GF50"/>
<keyword evidence="4" id="KW-0238">DNA-binding</keyword>
<dbReference type="InterPro" id="IPR036390">
    <property type="entry name" value="WH_DNA-bd_sf"/>
</dbReference>
<dbReference type="InterPro" id="IPR036388">
    <property type="entry name" value="WH-like_DNA-bd_sf"/>
</dbReference>
<keyword evidence="1" id="KW-0805">Transcription regulation</keyword>
<dbReference type="GO" id="GO:0003677">
    <property type="term" value="F:DNA binding"/>
    <property type="evidence" value="ECO:0007669"/>
    <property type="project" value="UniProtKB-KW"/>
</dbReference>
<dbReference type="EMBL" id="BDCO01000003">
    <property type="protein sequence ID" value="GAT35257.1"/>
    <property type="molecule type" value="Genomic_DNA"/>
</dbReference>
<dbReference type="GO" id="GO:0003700">
    <property type="term" value="F:DNA-binding transcription factor activity"/>
    <property type="evidence" value="ECO:0007669"/>
    <property type="project" value="TreeGrafter"/>
</dbReference>